<dbReference type="Proteomes" id="UP000242687">
    <property type="component" value="Unassembled WGS sequence"/>
</dbReference>
<evidence type="ECO:0000313" key="3">
    <source>
        <dbReference type="Proteomes" id="UP000242687"/>
    </source>
</evidence>
<dbReference type="Pfam" id="PF06170">
    <property type="entry name" value="DUF983"/>
    <property type="match status" value="1"/>
</dbReference>
<name>A0A2H9VP60_9SPHI</name>
<dbReference type="RefSeq" id="WP_100342379.1">
    <property type="nucleotide sequence ID" value="NZ_PGFJ01000002.1"/>
</dbReference>
<proteinExistence type="predicted"/>
<feature type="transmembrane region" description="Helical" evidence="1">
    <location>
        <begin position="66"/>
        <end position="87"/>
    </location>
</feature>
<dbReference type="InterPro" id="IPR009325">
    <property type="entry name" value="DUF983"/>
</dbReference>
<dbReference type="AlphaFoldDB" id="A0A2H9VP60"/>
<keyword evidence="3" id="KW-1185">Reference proteome</keyword>
<keyword evidence="1" id="KW-1133">Transmembrane helix</keyword>
<gene>
    <name evidence="2" type="ORF">CLV57_3224</name>
</gene>
<protein>
    <submittedName>
        <fullName evidence="2">Uncharacterized protein DUF983</fullName>
    </submittedName>
</protein>
<accession>A0A2H9VP60</accession>
<sequence length="133" mass="15270">MEAQTTSHKHIPVWPALISCKCPRCRVGKVYEHGAYHLFDNKMLLQCKHCGFVYEKEPGYFYAAMYVGYAFVVAELVTSGVAIGVLTGSQNPWLYVIVMLSLVTLLSPFNYRYSRMLLLYFLTPGIRYRQELS</sequence>
<organism evidence="2 3">
    <name type="scientific">Mucilaginibacter auburnensis</name>
    <dbReference type="NCBI Taxonomy" id="1457233"/>
    <lineage>
        <taxon>Bacteria</taxon>
        <taxon>Pseudomonadati</taxon>
        <taxon>Bacteroidota</taxon>
        <taxon>Sphingobacteriia</taxon>
        <taxon>Sphingobacteriales</taxon>
        <taxon>Sphingobacteriaceae</taxon>
        <taxon>Mucilaginibacter</taxon>
    </lineage>
</organism>
<reference evidence="2 3" key="1">
    <citation type="submission" date="2017-11" db="EMBL/GenBank/DDBJ databases">
        <title>Genomic Encyclopedia of Archaeal and Bacterial Type Strains, Phase II (KMG-II): From Individual Species to Whole Genera.</title>
        <authorList>
            <person name="Goeker M."/>
        </authorList>
    </citation>
    <scope>NUCLEOTIDE SEQUENCE [LARGE SCALE GENOMIC DNA]</scope>
    <source>
        <strain evidence="2 3">DSM 28175</strain>
    </source>
</reference>
<comment type="caution">
    <text evidence="2">The sequence shown here is derived from an EMBL/GenBank/DDBJ whole genome shotgun (WGS) entry which is preliminary data.</text>
</comment>
<keyword evidence="1" id="KW-0472">Membrane</keyword>
<keyword evidence="1" id="KW-0812">Transmembrane</keyword>
<evidence type="ECO:0000313" key="2">
    <source>
        <dbReference type="EMBL" id="PJJ80080.1"/>
    </source>
</evidence>
<evidence type="ECO:0000256" key="1">
    <source>
        <dbReference type="SAM" id="Phobius"/>
    </source>
</evidence>
<dbReference type="EMBL" id="PGFJ01000002">
    <property type="protein sequence ID" value="PJJ80080.1"/>
    <property type="molecule type" value="Genomic_DNA"/>
</dbReference>
<feature type="transmembrane region" description="Helical" evidence="1">
    <location>
        <begin position="93"/>
        <end position="111"/>
    </location>
</feature>
<dbReference type="OrthoDB" id="9790326at2"/>